<protein>
    <submittedName>
        <fullName evidence="3">ATP-binding protein</fullName>
    </submittedName>
</protein>
<sequence>MLRNAERADRRPLMKDVLSASGLFEGSEDIALARERARAFLADVRAVHGLPVSEEAAAATELVVSELVTNARKYAPGPCLLTLEVADDAVEVTVWDSSPALPAVLGPDPTRIGRHGLEIVMALGRSFAVHREPVGKRITTTIALADGPCDSPVGRQP</sequence>
<dbReference type="PANTHER" id="PTHR35526:SF3">
    <property type="entry name" value="ANTI-SIGMA-F FACTOR RSBW"/>
    <property type="match status" value="1"/>
</dbReference>
<keyword evidence="1" id="KW-0723">Serine/threonine-protein kinase</keyword>
<dbReference type="InterPro" id="IPR050267">
    <property type="entry name" value="Anti-sigma-factor_SerPK"/>
</dbReference>
<comment type="caution">
    <text evidence="3">The sequence shown here is derived from an EMBL/GenBank/DDBJ whole genome shotgun (WGS) entry which is preliminary data.</text>
</comment>
<organism evidence="3 4">
    <name type="scientific">Streptomyces omiyaensis</name>
    <dbReference type="NCBI Taxonomy" id="68247"/>
    <lineage>
        <taxon>Bacteria</taxon>
        <taxon>Bacillati</taxon>
        <taxon>Actinomycetota</taxon>
        <taxon>Actinomycetes</taxon>
        <taxon>Kitasatosporales</taxon>
        <taxon>Streptomycetaceae</taxon>
        <taxon>Streptomyces</taxon>
    </lineage>
</organism>
<dbReference type="RefSeq" id="WP_189853820.1">
    <property type="nucleotide sequence ID" value="NZ_BMVV01000050.1"/>
</dbReference>
<gene>
    <name evidence="3" type="ORF">ACGFYS_35970</name>
</gene>
<dbReference type="Gene3D" id="3.30.565.10">
    <property type="entry name" value="Histidine kinase-like ATPase, C-terminal domain"/>
    <property type="match status" value="1"/>
</dbReference>
<evidence type="ECO:0000313" key="3">
    <source>
        <dbReference type="EMBL" id="MFG3194311.1"/>
    </source>
</evidence>
<dbReference type="CDD" id="cd16936">
    <property type="entry name" value="HATPase_RsbW-like"/>
    <property type="match status" value="1"/>
</dbReference>
<dbReference type="InterPro" id="IPR003594">
    <property type="entry name" value="HATPase_dom"/>
</dbReference>
<feature type="domain" description="Histidine kinase/HSP90-like ATPase" evidence="2">
    <location>
        <begin position="35"/>
        <end position="140"/>
    </location>
</feature>
<dbReference type="InterPro" id="IPR036890">
    <property type="entry name" value="HATPase_C_sf"/>
</dbReference>
<evidence type="ECO:0000259" key="2">
    <source>
        <dbReference type="Pfam" id="PF13581"/>
    </source>
</evidence>
<reference evidence="3 4" key="1">
    <citation type="submission" date="2024-10" db="EMBL/GenBank/DDBJ databases">
        <title>The Natural Products Discovery Center: Release of the First 8490 Sequenced Strains for Exploring Actinobacteria Biosynthetic Diversity.</title>
        <authorList>
            <person name="Kalkreuter E."/>
            <person name="Kautsar S.A."/>
            <person name="Yang D."/>
            <person name="Bader C.D."/>
            <person name="Teijaro C.N."/>
            <person name="Fluegel L."/>
            <person name="Davis C.M."/>
            <person name="Simpson J.R."/>
            <person name="Lauterbach L."/>
            <person name="Steele A.D."/>
            <person name="Gui C."/>
            <person name="Meng S."/>
            <person name="Li G."/>
            <person name="Viehrig K."/>
            <person name="Ye F."/>
            <person name="Su P."/>
            <person name="Kiefer A.F."/>
            <person name="Nichols A."/>
            <person name="Cepeda A.J."/>
            <person name="Yan W."/>
            <person name="Fan B."/>
            <person name="Jiang Y."/>
            <person name="Adhikari A."/>
            <person name="Zheng C.-J."/>
            <person name="Schuster L."/>
            <person name="Cowan T.M."/>
            <person name="Smanski M.J."/>
            <person name="Chevrette M.G."/>
            <person name="De Carvalho L.P.S."/>
            <person name="Shen B."/>
        </authorList>
    </citation>
    <scope>NUCLEOTIDE SEQUENCE [LARGE SCALE GENOMIC DNA]</scope>
    <source>
        <strain evidence="3 4">NPDC048229</strain>
    </source>
</reference>
<dbReference type="PANTHER" id="PTHR35526">
    <property type="entry name" value="ANTI-SIGMA-F FACTOR RSBW-RELATED"/>
    <property type="match status" value="1"/>
</dbReference>
<keyword evidence="4" id="KW-1185">Reference proteome</keyword>
<dbReference type="EMBL" id="JBICZW010000047">
    <property type="protein sequence ID" value="MFG3194311.1"/>
    <property type="molecule type" value="Genomic_DNA"/>
</dbReference>
<name>A0ABW7C7B5_9ACTN</name>
<evidence type="ECO:0000313" key="4">
    <source>
        <dbReference type="Proteomes" id="UP001604282"/>
    </source>
</evidence>
<keyword evidence="3" id="KW-0067">ATP-binding</keyword>
<proteinExistence type="predicted"/>
<accession>A0ABW7C7B5</accession>
<evidence type="ECO:0000256" key="1">
    <source>
        <dbReference type="ARBA" id="ARBA00022527"/>
    </source>
</evidence>
<dbReference type="SUPFAM" id="SSF55874">
    <property type="entry name" value="ATPase domain of HSP90 chaperone/DNA topoisomerase II/histidine kinase"/>
    <property type="match status" value="1"/>
</dbReference>
<dbReference type="Pfam" id="PF13581">
    <property type="entry name" value="HATPase_c_2"/>
    <property type="match status" value="1"/>
</dbReference>
<keyword evidence="1" id="KW-0808">Transferase</keyword>
<dbReference type="GO" id="GO:0005524">
    <property type="term" value="F:ATP binding"/>
    <property type="evidence" value="ECO:0007669"/>
    <property type="project" value="UniProtKB-KW"/>
</dbReference>
<keyword evidence="1" id="KW-0418">Kinase</keyword>
<dbReference type="Proteomes" id="UP001604282">
    <property type="component" value="Unassembled WGS sequence"/>
</dbReference>
<keyword evidence="3" id="KW-0547">Nucleotide-binding</keyword>